<feature type="binding site" evidence="10">
    <location>
        <position position="141"/>
    </location>
    <ligand>
        <name>Mn(2+)</name>
        <dbReference type="ChEBI" id="CHEBI:29035"/>
        <label>1</label>
    </ligand>
</feature>
<dbReference type="GO" id="GO:0000050">
    <property type="term" value="P:urea cycle"/>
    <property type="evidence" value="ECO:0007669"/>
    <property type="project" value="UniProtKB-UniPathway"/>
</dbReference>
<evidence type="ECO:0000313" key="14">
    <source>
        <dbReference type="EMBL" id="KQK27606.1"/>
    </source>
</evidence>
<dbReference type="NCBIfam" id="TIGR01229">
    <property type="entry name" value="rocF_arginase"/>
    <property type="match status" value="1"/>
</dbReference>
<name>A0A0Q3PD26_9HYPH</name>
<dbReference type="RefSeq" id="WP_055731085.1">
    <property type="nucleotide sequence ID" value="NZ_FUYX01000016.1"/>
</dbReference>
<dbReference type="InterPro" id="IPR014033">
    <property type="entry name" value="Arginase"/>
</dbReference>
<keyword evidence="7 10" id="KW-0464">Manganese</keyword>
<dbReference type="EMBL" id="FUYX01000016">
    <property type="protein sequence ID" value="SKC12691.1"/>
    <property type="molecule type" value="Genomic_DNA"/>
</dbReference>
<dbReference type="Proteomes" id="UP000190130">
    <property type="component" value="Unassembled WGS sequence"/>
</dbReference>
<evidence type="ECO:0000256" key="5">
    <source>
        <dbReference type="ARBA" id="ARBA00022723"/>
    </source>
</evidence>
<dbReference type="Proteomes" id="UP000051562">
    <property type="component" value="Unassembled WGS sequence"/>
</dbReference>
<evidence type="ECO:0000256" key="13">
    <source>
        <dbReference type="RuleBase" id="RU361159"/>
    </source>
</evidence>
<dbReference type="PROSITE" id="PS01053">
    <property type="entry name" value="ARGINASE_1"/>
    <property type="match status" value="1"/>
</dbReference>
<evidence type="ECO:0000313" key="16">
    <source>
        <dbReference type="Proteomes" id="UP000051562"/>
    </source>
</evidence>
<dbReference type="EC" id="3.5.3.1" evidence="2 9"/>
<comment type="similarity">
    <text evidence="11 12">Belongs to the arginase family.</text>
</comment>
<comment type="cofactor">
    <cofactor evidence="10 13">
        <name>Mn(2+)</name>
        <dbReference type="ChEBI" id="CHEBI:29035"/>
    </cofactor>
    <text evidence="10 13">Binds 2 manganese ions per subunit.</text>
</comment>
<evidence type="ECO:0000256" key="12">
    <source>
        <dbReference type="RuleBase" id="RU003684"/>
    </source>
</evidence>
<dbReference type="AlphaFoldDB" id="A0A0Q3PD26"/>
<reference evidence="15 17" key="2">
    <citation type="submission" date="2017-02" db="EMBL/GenBank/DDBJ databases">
        <authorList>
            <person name="Peterson S.W."/>
        </authorList>
    </citation>
    <scope>NUCLEOTIDE SEQUENCE [LARGE SCALE GENOMIC DNA]</scope>
    <source>
        <strain evidence="15 17">DSM 9653</strain>
    </source>
</reference>
<dbReference type="InterPro" id="IPR006035">
    <property type="entry name" value="Ureohydrolase"/>
</dbReference>
<dbReference type="PRINTS" id="PR00116">
    <property type="entry name" value="ARGINASE"/>
</dbReference>
<keyword evidence="16" id="KW-1185">Reference proteome</keyword>
<proteinExistence type="inferred from homology"/>
<dbReference type="PROSITE" id="PS51409">
    <property type="entry name" value="ARGINASE_2"/>
    <property type="match status" value="1"/>
</dbReference>
<dbReference type="UniPathway" id="UPA00158">
    <property type="reaction ID" value="UER00270"/>
</dbReference>
<accession>A0A0Q3PD26</accession>
<evidence type="ECO:0000313" key="17">
    <source>
        <dbReference type="Proteomes" id="UP000190130"/>
    </source>
</evidence>
<evidence type="ECO:0000256" key="10">
    <source>
        <dbReference type="PIRSR" id="PIRSR036979-1"/>
    </source>
</evidence>
<reference evidence="14 16" key="1">
    <citation type="submission" date="2015-10" db="EMBL/GenBank/DDBJ databases">
        <title>Draft genome of Bosea thiooxidans.</title>
        <authorList>
            <person name="Wang X."/>
        </authorList>
    </citation>
    <scope>NUCLEOTIDE SEQUENCE [LARGE SCALE GENOMIC DNA]</scope>
    <source>
        <strain evidence="14 16">CGMCC 9174</strain>
    </source>
</reference>
<dbReference type="PANTHER" id="PTHR43782:SF3">
    <property type="entry name" value="ARGINASE"/>
    <property type="match status" value="1"/>
</dbReference>
<dbReference type="OrthoDB" id="9788689at2"/>
<evidence type="ECO:0000256" key="2">
    <source>
        <dbReference type="ARBA" id="ARBA00012168"/>
    </source>
</evidence>
<dbReference type="CDD" id="cd09989">
    <property type="entry name" value="Arginase"/>
    <property type="match status" value="1"/>
</dbReference>
<organism evidence="14 16">
    <name type="scientific">Bosea thiooxidans</name>
    <dbReference type="NCBI Taxonomy" id="53254"/>
    <lineage>
        <taxon>Bacteria</taxon>
        <taxon>Pseudomonadati</taxon>
        <taxon>Pseudomonadota</taxon>
        <taxon>Alphaproteobacteria</taxon>
        <taxon>Hyphomicrobiales</taxon>
        <taxon>Boseaceae</taxon>
        <taxon>Bosea</taxon>
    </lineage>
</organism>
<evidence type="ECO:0000256" key="9">
    <source>
        <dbReference type="NCBIfam" id="TIGR01229"/>
    </source>
</evidence>
<feature type="binding site" evidence="10">
    <location>
        <position position="241"/>
    </location>
    <ligand>
        <name>Mn(2+)</name>
        <dbReference type="ChEBI" id="CHEBI:29035"/>
        <label>1</label>
    </ligand>
</feature>
<dbReference type="InterPro" id="IPR023696">
    <property type="entry name" value="Ureohydrolase_dom_sf"/>
</dbReference>
<keyword evidence="4 13" id="KW-0056">Arginine metabolism</keyword>
<evidence type="ECO:0000256" key="3">
    <source>
        <dbReference type="ARBA" id="ARBA00018123"/>
    </source>
</evidence>
<evidence type="ECO:0000256" key="6">
    <source>
        <dbReference type="ARBA" id="ARBA00022801"/>
    </source>
</evidence>
<evidence type="ECO:0000256" key="7">
    <source>
        <dbReference type="ARBA" id="ARBA00023211"/>
    </source>
</evidence>
<evidence type="ECO:0000256" key="4">
    <source>
        <dbReference type="ARBA" id="ARBA00022503"/>
    </source>
</evidence>
<keyword evidence="6 12" id="KW-0378">Hydrolase</keyword>
<dbReference type="PIRSF" id="PIRSF036979">
    <property type="entry name" value="Arginase"/>
    <property type="match status" value="1"/>
</dbReference>
<dbReference type="Pfam" id="PF00491">
    <property type="entry name" value="Arginase"/>
    <property type="match status" value="1"/>
</dbReference>
<evidence type="ECO:0000256" key="11">
    <source>
        <dbReference type="PROSITE-ProRule" id="PRU00742"/>
    </source>
</evidence>
<protein>
    <recommendedName>
        <fullName evidence="3 9">Arginase</fullName>
        <ecNumber evidence="2 9">3.5.3.1</ecNumber>
    </recommendedName>
</protein>
<dbReference type="PANTHER" id="PTHR43782">
    <property type="entry name" value="ARGINASE"/>
    <property type="match status" value="1"/>
</dbReference>
<dbReference type="InterPro" id="IPR020855">
    <property type="entry name" value="Ureohydrolase_Mn_BS"/>
</dbReference>
<feature type="binding site" evidence="10">
    <location>
        <position position="243"/>
    </location>
    <ligand>
        <name>Mn(2+)</name>
        <dbReference type="ChEBI" id="CHEBI:29035"/>
        <label>1</label>
    </ligand>
</feature>
<dbReference type="GO" id="GO:0005737">
    <property type="term" value="C:cytoplasm"/>
    <property type="evidence" value="ECO:0007669"/>
    <property type="project" value="TreeGrafter"/>
</dbReference>
<comment type="pathway">
    <text evidence="1">Nitrogen metabolism; urea cycle; L-ornithine and urea from L-arginine: step 1/1.</text>
</comment>
<gene>
    <name evidence="14" type="ORF">ARD30_25855</name>
    <name evidence="15" type="ORF">SAMN05660750_04505</name>
</gene>
<dbReference type="Gene3D" id="3.40.800.10">
    <property type="entry name" value="Ureohydrolase domain"/>
    <property type="match status" value="1"/>
</dbReference>
<dbReference type="FunFam" id="3.40.800.10:FF:000012">
    <property type="entry name" value="Arginase"/>
    <property type="match status" value="1"/>
</dbReference>
<dbReference type="EMBL" id="LMAR01000098">
    <property type="protein sequence ID" value="KQK27606.1"/>
    <property type="molecule type" value="Genomic_DNA"/>
</dbReference>
<evidence type="ECO:0000256" key="1">
    <source>
        <dbReference type="ARBA" id="ARBA00005098"/>
    </source>
</evidence>
<dbReference type="GO" id="GO:0030145">
    <property type="term" value="F:manganese ion binding"/>
    <property type="evidence" value="ECO:0007669"/>
    <property type="project" value="TreeGrafter"/>
</dbReference>
<evidence type="ECO:0000313" key="15">
    <source>
        <dbReference type="EMBL" id="SKC12691.1"/>
    </source>
</evidence>
<dbReference type="STRING" id="53254.SAMN05660750_04505"/>
<dbReference type="SUPFAM" id="SSF52768">
    <property type="entry name" value="Arginase/deacetylase"/>
    <property type="match status" value="1"/>
</dbReference>
<evidence type="ECO:0000256" key="8">
    <source>
        <dbReference type="ARBA" id="ARBA00047391"/>
    </source>
</evidence>
<feature type="binding site" evidence="10">
    <location>
        <position position="137"/>
    </location>
    <ligand>
        <name>Mn(2+)</name>
        <dbReference type="ChEBI" id="CHEBI:29035"/>
        <label>1</label>
    </ligand>
</feature>
<feature type="binding site" evidence="10">
    <location>
        <position position="110"/>
    </location>
    <ligand>
        <name>Mn(2+)</name>
        <dbReference type="ChEBI" id="CHEBI:29035"/>
        <label>1</label>
    </ligand>
</feature>
<dbReference type="GO" id="GO:0004053">
    <property type="term" value="F:arginase activity"/>
    <property type="evidence" value="ECO:0007669"/>
    <property type="project" value="UniProtKB-UniRule"/>
</dbReference>
<keyword evidence="5 10" id="KW-0479">Metal-binding</keyword>
<dbReference type="GO" id="GO:0006525">
    <property type="term" value="P:arginine metabolic process"/>
    <property type="evidence" value="ECO:0007669"/>
    <property type="project" value="UniProtKB-KW"/>
</dbReference>
<feature type="binding site" evidence="10">
    <location>
        <position position="139"/>
    </location>
    <ligand>
        <name>Mn(2+)</name>
        <dbReference type="ChEBI" id="CHEBI:29035"/>
        <label>1</label>
    </ligand>
</feature>
<sequence>MTATFANAPASQGRIALLGAPIEVGASRRGALMGPAGLRTAGLVGVLESLGYAVADHGDILPRDLTPVDGPAPENARFYHEIAAWMRALSGRAYELARSGATPIFLGGDHSLSMGSVNGVARHWREQGRKLFVLWLDAHADFNMPAISPSGNMHGMSSAFLCGETGLDDLLGSEPRASISPAQLSLFGIRSIDPLEKAAVKARGIDIADMRAIDEHGVGVLIRQVIEKVRAADGVLHVSFDVDFLDPPLAPGVGTTVPGGATYREAHLVMELLHDSGLVRSMDIVELNPFLDDRGQTARLAVELAGSLFGQQITDRQTPSNAIGAA</sequence>
<comment type="catalytic activity">
    <reaction evidence="8 13">
        <text>L-arginine + H2O = urea + L-ornithine</text>
        <dbReference type="Rhea" id="RHEA:20569"/>
        <dbReference type="ChEBI" id="CHEBI:15377"/>
        <dbReference type="ChEBI" id="CHEBI:16199"/>
        <dbReference type="ChEBI" id="CHEBI:32682"/>
        <dbReference type="ChEBI" id="CHEBI:46911"/>
        <dbReference type="EC" id="3.5.3.1"/>
    </reaction>
</comment>